<protein>
    <submittedName>
        <fullName evidence="2">Uncharacterized protein</fullName>
    </submittedName>
</protein>
<evidence type="ECO:0000313" key="2">
    <source>
        <dbReference type="EMBL" id="PNS93973.1"/>
    </source>
</evidence>
<proteinExistence type="predicted"/>
<dbReference type="AlphaFoldDB" id="A0A2K1WZL8"/>
<reference evidence="2 3" key="1">
    <citation type="journal article" date="2006" name="Science">
        <title>The genome of black cottonwood, Populus trichocarpa (Torr. &amp; Gray).</title>
        <authorList>
            <person name="Tuskan G.A."/>
            <person name="Difazio S."/>
            <person name="Jansson S."/>
            <person name="Bohlmann J."/>
            <person name="Grigoriev I."/>
            <person name="Hellsten U."/>
            <person name="Putnam N."/>
            <person name="Ralph S."/>
            <person name="Rombauts S."/>
            <person name="Salamov A."/>
            <person name="Schein J."/>
            <person name="Sterck L."/>
            <person name="Aerts A."/>
            <person name="Bhalerao R.R."/>
            <person name="Bhalerao R.P."/>
            <person name="Blaudez D."/>
            <person name="Boerjan W."/>
            <person name="Brun A."/>
            <person name="Brunner A."/>
            <person name="Busov V."/>
            <person name="Campbell M."/>
            <person name="Carlson J."/>
            <person name="Chalot M."/>
            <person name="Chapman J."/>
            <person name="Chen G.L."/>
            <person name="Cooper D."/>
            <person name="Coutinho P.M."/>
            <person name="Couturier J."/>
            <person name="Covert S."/>
            <person name="Cronk Q."/>
            <person name="Cunningham R."/>
            <person name="Davis J."/>
            <person name="Degroeve S."/>
            <person name="Dejardin A."/>
            <person name="Depamphilis C."/>
            <person name="Detter J."/>
            <person name="Dirks B."/>
            <person name="Dubchak I."/>
            <person name="Duplessis S."/>
            <person name="Ehlting J."/>
            <person name="Ellis B."/>
            <person name="Gendler K."/>
            <person name="Goodstein D."/>
            <person name="Gribskov M."/>
            <person name="Grimwood J."/>
            <person name="Groover A."/>
            <person name="Gunter L."/>
            <person name="Hamberger B."/>
            <person name="Heinze B."/>
            <person name="Helariutta Y."/>
            <person name="Henrissat B."/>
            <person name="Holligan D."/>
            <person name="Holt R."/>
            <person name="Huang W."/>
            <person name="Islam-Faridi N."/>
            <person name="Jones S."/>
            <person name="Jones-Rhoades M."/>
            <person name="Jorgensen R."/>
            <person name="Joshi C."/>
            <person name="Kangasjarvi J."/>
            <person name="Karlsson J."/>
            <person name="Kelleher C."/>
            <person name="Kirkpatrick R."/>
            <person name="Kirst M."/>
            <person name="Kohler A."/>
            <person name="Kalluri U."/>
            <person name="Larimer F."/>
            <person name="Leebens-Mack J."/>
            <person name="Leple J.C."/>
            <person name="Locascio P."/>
            <person name="Lou Y."/>
            <person name="Lucas S."/>
            <person name="Martin F."/>
            <person name="Montanini B."/>
            <person name="Napoli C."/>
            <person name="Nelson D.R."/>
            <person name="Nelson C."/>
            <person name="Nieminen K."/>
            <person name="Nilsson O."/>
            <person name="Pereda V."/>
            <person name="Peter G."/>
            <person name="Philippe R."/>
            <person name="Pilate G."/>
            <person name="Poliakov A."/>
            <person name="Razumovskaya J."/>
            <person name="Richardson P."/>
            <person name="Rinaldi C."/>
            <person name="Ritland K."/>
            <person name="Rouze P."/>
            <person name="Ryaboy D."/>
            <person name="Schmutz J."/>
            <person name="Schrader J."/>
            <person name="Segerman B."/>
            <person name="Shin H."/>
            <person name="Siddiqui A."/>
            <person name="Sterky F."/>
            <person name="Terry A."/>
            <person name="Tsai C.J."/>
            <person name="Uberbacher E."/>
            <person name="Unneberg P."/>
            <person name="Vahala J."/>
            <person name="Wall K."/>
            <person name="Wessler S."/>
            <person name="Yang G."/>
            <person name="Yin T."/>
            <person name="Douglas C."/>
            <person name="Marra M."/>
            <person name="Sandberg G."/>
            <person name="Van de Peer Y."/>
            <person name="Rokhsar D."/>
        </authorList>
    </citation>
    <scope>NUCLEOTIDE SEQUENCE [LARGE SCALE GENOMIC DNA]</scope>
    <source>
        <strain evidence="3">cv. Nisqually</strain>
    </source>
</reference>
<feature type="transmembrane region" description="Helical" evidence="1">
    <location>
        <begin position="21"/>
        <end position="43"/>
    </location>
</feature>
<gene>
    <name evidence="2" type="ORF">POPTR_018G116400</name>
</gene>
<dbReference type="Proteomes" id="UP000006729">
    <property type="component" value="Chromosome 18"/>
</dbReference>
<keyword evidence="1" id="KW-1133">Transmembrane helix</keyword>
<evidence type="ECO:0000313" key="3">
    <source>
        <dbReference type="Proteomes" id="UP000006729"/>
    </source>
</evidence>
<keyword evidence="3" id="KW-1185">Reference proteome</keyword>
<name>A0A2K1WZL8_POPTR</name>
<accession>A0A2K1WZL8</accession>
<dbReference type="InParanoid" id="A0A2K1WZL8"/>
<dbReference type="EMBL" id="CM009307">
    <property type="protein sequence ID" value="PNS93973.1"/>
    <property type="molecule type" value="Genomic_DNA"/>
</dbReference>
<keyword evidence="1" id="KW-0472">Membrane</keyword>
<keyword evidence="1" id="KW-0812">Transmembrane</keyword>
<sequence>MIHPFTVFVYVVYFSCRGKGVFYWLTLLLLFYFFYLQVCIFTCREIEVFIFELEIKSLRNYTGQGQTFALLGLENIINDNNNNKIEVGD</sequence>
<evidence type="ECO:0000256" key="1">
    <source>
        <dbReference type="SAM" id="Phobius"/>
    </source>
</evidence>
<organism evidence="2 3">
    <name type="scientific">Populus trichocarpa</name>
    <name type="common">Western balsam poplar</name>
    <name type="synonym">Populus balsamifera subsp. trichocarpa</name>
    <dbReference type="NCBI Taxonomy" id="3694"/>
    <lineage>
        <taxon>Eukaryota</taxon>
        <taxon>Viridiplantae</taxon>
        <taxon>Streptophyta</taxon>
        <taxon>Embryophyta</taxon>
        <taxon>Tracheophyta</taxon>
        <taxon>Spermatophyta</taxon>
        <taxon>Magnoliopsida</taxon>
        <taxon>eudicotyledons</taxon>
        <taxon>Gunneridae</taxon>
        <taxon>Pentapetalae</taxon>
        <taxon>rosids</taxon>
        <taxon>fabids</taxon>
        <taxon>Malpighiales</taxon>
        <taxon>Salicaceae</taxon>
        <taxon>Saliceae</taxon>
        <taxon>Populus</taxon>
    </lineage>
</organism>